<gene>
    <name evidence="1" type="ORF">M983_2856</name>
</gene>
<dbReference type="EMBL" id="LXEN01000146">
    <property type="protein sequence ID" value="OAT22807.1"/>
    <property type="molecule type" value="Genomic_DNA"/>
</dbReference>
<proteinExistence type="predicted"/>
<evidence type="ECO:0000313" key="1">
    <source>
        <dbReference type="EMBL" id="OAT22807.1"/>
    </source>
</evidence>
<accession>A0A198FD61</accession>
<dbReference type="AlphaFoldDB" id="A0A198FD61"/>
<comment type="caution">
    <text evidence="1">The sequence shown here is derived from an EMBL/GenBank/DDBJ whole genome shotgun (WGS) entry which is preliminary data.</text>
</comment>
<name>A0A198FD61_9GAMM</name>
<organism evidence="1 2">
    <name type="scientific">Proteus myxofaciens ATCC 19692</name>
    <dbReference type="NCBI Taxonomy" id="1354337"/>
    <lineage>
        <taxon>Bacteria</taxon>
        <taxon>Pseudomonadati</taxon>
        <taxon>Pseudomonadota</taxon>
        <taxon>Gammaproteobacteria</taxon>
        <taxon>Enterobacterales</taxon>
        <taxon>Morganellaceae</taxon>
        <taxon>Proteus</taxon>
    </lineage>
</organism>
<dbReference type="Proteomes" id="UP000094023">
    <property type="component" value="Unassembled WGS sequence"/>
</dbReference>
<evidence type="ECO:0000313" key="2">
    <source>
        <dbReference type="Proteomes" id="UP000094023"/>
    </source>
</evidence>
<reference evidence="1 2" key="1">
    <citation type="submission" date="2016-04" db="EMBL/GenBank/DDBJ databases">
        <title>ATOL: Assembling a taxonomically balanced genome-scale reconstruction of the evolutionary history of the Enterobacteriaceae.</title>
        <authorList>
            <person name="Plunkett G.III."/>
            <person name="Neeno-Eckwall E.C."/>
            <person name="Glasner J.D."/>
            <person name="Perna N.T."/>
        </authorList>
    </citation>
    <scope>NUCLEOTIDE SEQUENCE [LARGE SCALE GENOMIC DNA]</scope>
    <source>
        <strain evidence="1 2">ATCC 19692</strain>
    </source>
</reference>
<dbReference type="STRING" id="1354337.M983_2856"/>
<dbReference type="RefSeq" id="WP_066752447.1">
    <property type="nucleotide sequence ID" value="NZ_LXEN01000146.1"/>
</dbReference>
<sequence length="64" mass="7235">MTQEQKRLIDMLIETPQNHTSELLTLLSTWCAAEEDDETRNMISIALTVACQIKESLDKAVEGK</sequence>
<keyword evidence="2" id="KW-1185">Reference proteome</keyword>
<protein>
    <submittedName>
        <fullName evidence="1">Uncharacterized protein</fullName>
    </submittedName>
</protein>
<dbReference type="OrthoDB" id="6465528at2"/>